<evidence type="ECO:0000313" key="2">
    <source>
        <dbReference type="Proteomes" id="UP000219494"/>
    </source>
</evidence>
<name>A0A285QXN1_9SPHN</name>
<proteinExistence type="predicted"/>
<gene>
    <name evidence="1" type="ORF">SAMN06297144_1828</name>
</gene>
<accession>A0A285QXN1</accession>
<dbReference type="RefSeq" id="WP_097063711.1">
    <property type="nucleotide sequence ID" value="NZ_OBMI01000002.1"/>
</dbReference>
<sequence length="123" mass="13640">MYDISIADADRLVVVRLGGLMSVEEVDRYMAELGRTMAAHRLTADYRLIVDVIDCPIQTQAVIDRMREHMAAAPRAAAIAVVTASSLARMQIRRLFQQPYARVVSTLAEARAWVLKGEEPLAA</sequence>
<dbReference type="Proteomes" id="UP000219494">
    <property type="component" value="Unassembled WGS sequence"/>
</dbReference>
<protein>
    <submittedName>
        <fullName evidence="1">SpoIIAA-like</fullName>
    </submittedName>
</protein>
<keyword evidence="2" id="KW-1185">Reference proteome</keyword>
<evidence type="ECO:0000313" key="1">
    <source>
        <dbReference type="EMBL" id="SOB86720.1"/>
    </source>
</evidence>
<organism evidence="1 2">
    <name type="scientific">Sphingomonas guangdongensis</name>
    <dbReference type="NCBI Taxonomy" id="1141890"/>
    <lineage>
        <taxon>Bacteria</taxon>
        <taxon>Pseudomonadati</taxon>
        <taxon>Pseudomonadota</taxon>
        <taxon>Alphaproteobacteria</taxon>
        <taxon>Sphingomonadales</taxon>
        <taxon>Sphingomonadaceae</taxon>
        <taxon>Sphingomonas</taxon>
    </lineage>
</organism>
<dbReference type="AlphaFoldDB" id="A0A285QXN1"/>
<dbReference type="EMBL" id="OBMI01000002">
    <property type="protein sequence ID" value="SOB86720.1"/>
    <property type="molecule type" value="Genomic_DNA"/>
</dbReference>
<reference evidence="1 2" key="1">
    <citation type="submission" date="2017-07" db="EMBL/GenBank/DDBJ databases">
        <authorList>
            <person name="Sun Z.S."/>
            <person name="Albrecht U."/>
            <person name="Echele G."/>
            <person name="Lee C.C."/>
        </authorList>
    </citation>
    <scope>NUCLEOTIDE SEQUENCE [LARGE SCALE GENOMIC DNA]</scope>
    <source>
        <strain evidence="1 2">CGMCC 1.12672</strain>
    </source>
</reference>
<dbReference type="OrthoDB" id="7570508at2"/>